<evidence type="ECO:0000313" key="9">
    <source>
        <dbReference type="Proteomes" id="UP001597267"/>
    </source>
</evidence>
<sequence>MQRFFRDSWIGFLLSWSLIILAILGIVLGLFTFVLTNQQIFGASMQPNFNPGDRVFANRLSTVKRGDVIIVKAPDENGQQWYIKRVIGLPGDTVKAVDDTLLVNNRPLSENYLDAYKQKLKSGDNLTKNFTLKQVTQVNKVPKDQYFILGDNRRVSRDSRNFGFVTEDDIRGVVFMKYWPLNDIHFY</sequence>
<keyword evidence="6" id="KW-0472">Membrane</keyword>
<dbReference type="InterPro" id="IPR036286">
    <property type="entry name" value="LexA/Signal_pep-like_sf"/>
</dbReference>
<evidence type="ECO:0000256" key="1">
    <source>
        <dbReference type="ARBA" id="ARBA00000677"/>
    </source>
</evidence>
<dbReference type="EC" id="3.4.21.89" evidence="4 6"/>
<feature type="transmembrane region" description="Helical" evidence="6">
    <location>
        <begin position="12"/>
        <end position="35"/>
    </location>
</feature>
<dbReference type="NCBIfam" id="TIGR02227">
    <property type="entry name" value="sigpep_I_bact"/>
    <property type="match status" value="1"/>
</dbReference>
<dbReference type="CDD" id="cd06530">
    <property type="entry name" value="S26_SPase_I"/>
    <property type="match status" value="1"/>
</dbReference>
<evidence type="ECO:0000256" key="4">
    <source>
        <dbReference type="ARBA" id="ARBA00013208"/>
    </source>
</evidence>
<keyword evidence="5 6" id="KW-0378">Hydrolase</keyword>
<gene>
    <name evidence="8" type="primary">lepB</name>
    <name evidence="8" type="ORF">ACFQ5M_09215</name>
</gene>
<dbReference type="RefSeq" id="WP_125716025.1">
    <property type="nucleotide sequence ID" value="NZ_JBHTOP010000024.1"/>
</dbReference>
<evidence type="ECO:0000256" key="3">
    <source>
        <dbReference type="ARBA" id="ARBA00009370"/>
    </source>
</evidence>
<dbReference type="PRINTS" id="PR00727">
    <property type="entry name" value="LEADERPTASE"/>
</dbReference>
<evidence type="ECO:0000256" key="5">
    <source>
        <dbReference type="ARBA" id="ARBA00022801"/>
    </source>
</evidence>
<dbReference type="EMBL" id="JBHTOP010000024">
    <property type="protein sequence ID" value="MFD1672275.1"/>
    <property type="molecule type" value="Genomic_DNA"/>
</dbReference>
<dbReference type="Proteomes" id="UP001597267">
    <property type="component" value="Unassembled WGS sequence"/>
</dbReference>
<keyword evidence="9" id="KW-1185">Reference proteome</keyword>
<dbReference type="Pfam" id="PF10502">
    <property type="entry name" value="Peptidase_S26"/>
    <property type="match status" value="1"/>
</dbReference>
<dbReference type="PROSITE" id="PS00761">
    <property type="entry name" value="SPASE_I_3"/>
    <property type="match status" value="1"/>
</dbReference>
<comment type="subcellular location">
    <subcellularLocation>
        <location evidence="2">Cell membrane</location>
        <topology evidence="2">Single-pass type II membrane protein</topology>
    </subcellularLocation>
    <subcellularLocation>
        <location evidence="6">Membrane</location>
        <topology evidence="6">Single-pass type II membrane protein</topology>
    </subcellularLocation>
</comment>
<dbReference type="Gene3D" id="2.10.109.10">
    <property type="entry name" value="Umud Fragment, subunit A"/>
    <property type="match status" value="1"/>
</dbReference>
<dbReference type="InterPro" id="IPR019758">
    <property type="entry name" value="Pept_S26A_signal_pept_1_CS"/>
</dbReference>
<dbReference type="SUPFAM" id="SSF51306">
    <property type="entry name" value="LexA/Signal peptidase"/>
    <property type="match status" value="1"/>
</dbReference>
<dbReference type="InterPro" id="IPR019533">
    <property type="entry name" value="Peptidase_S26"/>
</dbReference>
<name>A0ABW4JA05_9LACO</name>
<reference evidence="9" key="1">
    <citation type="journal article" date="2019" name="Int. J. Syst. Evol. Microbiol.">
        <title>The Global Catalogue of Microorganisms (GCM) 10K type strain sequencing project: providing services to taxonomists for standard genome sequencing and annotation.</title>
        <authorList>
            <consortium name="The Broad Institute Genomics Platform"/>
            <consortium name="The Broad Institute Genome Sequencing Center for Infectious Disease"/>
            <person name="Wu L."/>
            <person name="Ma J."/>
        </authorList>
    </citation>
    <scope>NUCLEOTIDE SEQUENCE [LARGE SCALE GENOMIC DNA]</scope>
    <source>
        <strain evidence="9">CCM 8896</strain>
    </source>
</reference>
<dbReference type="PANTHER" id="PTHR43390:SF1">
    <property type="entry name" value="CHLOROPLAST PROCESSING PEPTIDASE"/>
    <property type="match status" value="1"/>
</dbReference>
<dbReference type="PANTHER" id="PTHR43390">
    <property type="entry name" value="SIGNAL PEPTIDASE I"/>
    <property type="match status" value="1"/>
</dbReference>
<evidence type="ECO:0000256" key="6">
    <source>
        <dbReference type="RuleBase" id="RU362042"/>
    </source>
</evidence>
<accession>A0ABW4JA05</accession>
<dbReference type="GO" id="GO:0009003">
    <property type="term" value="F:signal peptidase activity"/>
    <property type="evidence" value="ECO:0007669"/>
    <property type="project" value="UniProtKB-EC"/>
</dbReference>
<feature type="domain" description="Peptidase S26" evidence="7">
    <location>
        <begin position="14"/>
        <end position="179"/>
    </location>
</feature>
<evidence type="ECO:0000259" key="7">
    <source>
        <dbReference type="Pfam" id="PF10502"/>
    </source>
</evidence>
<keyword evidence="6" id="KW-1133">Transmembrane helix</keyword>
<protein>
    <recommendedName>
        <fullName evidence="4 6">Signal peptidase I</fullName>
        <ecNumber evidence="4 6">3.4.21.89</ecNumber>
    </recommendedName>
</protein>
<evidence type="ECO:0000256" key="2">
    <source>
        <dbReference type="ARBA" id="ARBA00004401"/>
    </source>
</evidence>
<proteinExistence type="inferred from homology"/>
<comment type="catalytic activity">
    <reaction evidence="1 6">
        <text>Cleavage of hydrophobic, N-terminal signal or leader sequences from secreted and periplasmic proteins.</text>
        <dbReference type="EC" id="3.4.21.89"/>
    </reaction>
</comment>
<evidence type="ECO:0000313" key="8">
    <source>
        <dbReference type="EMBL" id="MFD1672275.1"/>
    </source>
</evidence>
<comment type="similarity">
    <text evidence="3 6">Belongs to the peptidase S26 family.</text>
</comment>
<keyword evidence="6" id="KW-0645">Protease</keyword>
<keyword evidence="6" id="KW-0812">Transmembrane</keyword>
<organism evidence="8 9">
    <name type="scientific">Agrilactobacillus yilanensis</name>
    <dbReference type="NCBI Taxonomy" id="2485997"/>
    <lineage>
        <taxon>Bacteria</taxon>
        <taxon>Bacillati</taxon>
        <taxon>Bacillota</taxon>
        <taxon>Bacilli</taxon>
        <taxon>Lactobacillales</taxon>
        <taxon>Lactobacillaceae</taxon>
        <taxon>Agrilactobacillus</taxon>
    </lineage>
</organism>
<comment type="caution">
    <text evidence="8">The sequence shown here is derived from an EMBL/GenBank/DDBJ whole genome shotgun (WGS) entry which is preliminary data.</text>
</comment>
<dbReference type="InterPro" id="IPR000223">
    <property type="entry name" value="Pept_S26A_signal_pept_1"/>
</dbReference>